<evidence type="ECO:0000259" key="8">
    <source>
        <dbReference type="PROSITE" id="PS50235"/>
    </source>
</evidence>
<evidence type="ECO:0000313" key="12">
    <source>
        <dbReference type="Proteomes" id="UP001634394"/>
    </source>
</evidence>
<dbReference type="Proteomes" id="UP001634394">
    <property type="component" value="Unassembled WGS sequence"/>
</dbReference>
<feature type="compositionally biased region" description="Basic and acidic residues" evidence="7">
    <location>
        <begin position="1213"/>
        <end position="1226"/>
    </location>
</feature>
<dbReference type="InterPro" id="IPR050185">
    <property type="entry name" value="Ub_carboxyl-term_hydrolase"/>
</dbReference>
<dbReference type="CDD" id="cd06466">
    <property type="entry name" value="p23_CS_SGT1_like"/>
    <property type="match status" value="1"/>
</dbReference>
<evidence type="ECO:0000256" key="3">
    <source>
        <dbReference type="ARBA" id="ARBA00022723"/>
    </source>
</evidence>
<keyword evidence="3" id="KW-0479">Metal-binding</keyword>
<feature type="region of interest" description="Disordered" evidence="7">
    <location>
        <begin position="790"/>
        <end position="818"/>
    </location>
</feature>
<dbReference type="SUPFAM" id="SSF54001">
    <property type="entry name" value="Cysteine proteinases"/>
    <property type="match status" value="1"/>
</dbReference>
<keyword evidence="4 6" id="KW-0863">Zinc-finger</keyword>
<comment type="caution">
    <text evidence="11">The sequence shown here is derived from an EMBL/GenBank/DDBJ whole genome shotgun (WGS) entry which is preliminary data.</text>
</comment>
<dbReference type="PANTHER" id="PTHR21646">
    <property type="entry name" value="UBIQUITIN CARBOXYL-TERMINAL HYDROLASE"/>
    <property type="match status" value="1"/>
</dbReference>
<comment type="catalytic activity">
    <reaction evidence="1">
        <text>Thiol-dependent hydrolysis of ester, thioester, amide, peptide and isopeptide bonds formed by the C-terminal Gly of ubiquitin (a 76-residue protein attached to proteins as an intracellular targeting signal).</text>
        <dbReference type="EC" id="3.4.19.12"/>
    </reaction>
</comment>
<accession>A0ABD3UW65</accession>
<evidence type="ECO:0000256" key="1">
    <source>
        <dbReference type="ARBA" id="ARBA00000707"/>
    </source>
</evidence>
<dbReference type="CDD" id="cd02674">
    <property type="entry name" value="Peptidase_C19R"/>
    <property type="match status" value="1"/>
</dbReference>
<feature type="region of interest" description="Disordered" evidence="7">
    <location>
        <begin position="895"/>
        <end position="929"/>
    </location>
</feature>
<dbReference type="PROSITE" id="PS00973">
    <property type="entry name" value="USP_2"/>
    <property type="match status" value="1"/>
</dbReference>
<dbReference type="SUPFAM" id="SSF49764">
    <property type="entry name" value="HSP20-like chaperones"/>
    <property type="match status" value="2"/>
</dbReference>
<keyword evidence="5" id="KW-0862">Zinc</keyword>
<gene>
    <name evidence="11" type="ORF">ACJMK2_016087</name>
</gene>
<dbReference type="Gene3D" id="2.60.40.790">
    <property type="match status" value="2"/>
</dbReference>
<keyword evidence="12" id="KW-1185">Reference proteome</keyword>
<dbReference type="PROSITE" id="PS51203">
    <property type="entry name" value="CS"/>
    <property type="match status" value="2"/>
</dbReference>
<evidence type="ECO:0000259" key="9">
    <source>
        <dbReference type="PROSITE" id="PS50865"/>
    </source>
</evidence>
<feature type="compositionally biased region" description="Polar residues" evidence="7">
    <location>
        <begin position="317"/>
        <end position="328"/>
    </location>
</feature>
<dbReference type="PROSITE" id="PS01360">
    <property type="entry name" value="ZF_MYND_1"/>
    <property type="match status" value="1"/>
</dbReference>
<dbReference type="Gene3D" id="3.90.70.10">
    <property type="entry name" value="Cysteine proteinases"/>
    <property type="match status" value="2"/>
</dbReference>
<dbReference type="EMBL" id="JBJQND010000015">
    <property type="protein sequence ID" value="KAL3852453.1"/>
    <property type="molecule type" value="Genomic_DNA"/>
</dbReference>
<feature type="domain" description="CS" evidence="10">
    <location>
        <begin position="43"/>
        <end position="132"/>
    </location>
</feature>
<dbReference type="InterPro" id="IPR008978">
    <property type="entry name" value="HSP20-like_chaperone"/>
</dbReference>
<feature type="domain" description="MYND-type" evidence="9">
    <location>
        <begin position="699"/>
        <end position="740"/>
    </location>
</feature>
<organism evidence="11 12">
    <name type="scientific">Sinanodonta woodiana</name>
    <name type="common">Chinese pond mussel</name>
    <name type="synonym">Anodonta woodiana</name>
    <dbReference type="NCBI Taxonomy" id="1069815"/>
    <lineage>
        <taxon>Eukaryota</taxon>
        <taxon>Metazoa</taxon>
        <taxon>Spiralia</taxon>
        <taxon>Lophotrochozoa</taxon>
        <taxon>Mollusca</taxon>
        <taxon>Bivalvia</taxon>
        <taxon>Autobranchia</taxon>
        <taxon>Heteroconchia</taxon>
        <taxon>Palaeoheterodonta</taxon>
        <taxon>Unionida</taxon>
        <taxon>Unionoidea</taxon>
        <taxon>Unionidae</taxon>
        <taxon>Unioninae</taxon>
        <taxon>Sinanodonta</taxon>
    </lineage>
</organism>
<dbReference type="PANTHER" id="PTHR21646:SF74">
    <property type="entry name" value="UBIQUITIN CARBOXYL-TERMINAL HYDROLASE 19"/>
    <property type="match status" value="1"/>
</dbReference>
<evidence type="ECO:0000256" key="5">
    <source>
        <dbReference type="ARBA" id="ARBA00022833"/>
    </source>
</evidence>
<feature type="compositionally biased region" description="Polar residues" evidence="7">
    <location>
        <begin position="900"/>
        <end position="911"/>
    </location>
</feature>
<feature type="compositionally biased region" description="Basic and acidic residues" evidence="7">
    <location>
        <begin position="345"/>
        <end position="367"/>
    </location>
</feature>
<evidence type="ECO:0000259" key="10">
    <source>
        <dbReference type="PROSITE" id="PS51203"/>
    </source>
</evidence>
<dbReference type="InterPro" id="IPR002893">
    <property type="entry name" value="Znf_MYND"/>
</dbReference>
<name>A0ABD3UW65_SINWO</name>
<dbReference type="Gene3D" id="6.10.140.2220">
    <property type="match status" value="1"/>
</dbReference>
<dbReference type="InterPro" id="IPR007052">
    <property type="entry name" value="CS_dom"/>
</dbReference>
<dbReference type="CDD" id="cd17039">
    <property type="entry name" value="Ubl_ubiquitin_like"/>
    <property type="match status" value="1"/>
</dbReference>
<feature type="region of interest" description="Disordered" evidence="7">
    <location>
        <begin position="317"/>
        <end position="384"/>
    </location>
</feature>
<dbReference type="PROSITE" id="PS50235">
    <property type="entry name" value="USP_3"/>
    <property type="match status" value="1"/>
</dbReference>
<evidence type="ECO:0000256" key="2">
    <source>
        <dbReference type="ARBA" id="ARBA00012759"/>
    </source>
</evidence>
<feature type="domain" description="CS" evidence="10">
    <location>
        <begin position="206"/>
        <end position="306"/>
    </location>
</feature>
<dbReference type="GO" id="GO:0008270">
    <property type="term" value="F:zinc ion binding"/>
    <property type="evidence" value="ECO:0007669"/>
    <property type="project" value="UniProtKB-KW"/>
</dbReference>
<proteinExistence type="predicted"/>
<dbReference type="Pfam" id="PF01753">
    <property type="entry name" value="zf-MYND"/>
    <property type="match status" value="1"/>
</dbReference>
<dbReference type="PROSITE" id="PS00972">
    <property type="entry name" value="USP_1"/>
    <property type="match status" value="1"/>
</dbReference>
<feature type="region of interest" description="Disordered" evidence="7">
    <location>
        <begin position="1"/>
        <end position="53"/>
    </location>
</feature>
<dbReference type="EC" id="3.4.19.12" evidence="2"/>
<dbReference type="InterPro" id="IPR018200">
    <property type="entry name" value="USP_CS"/>
</dbReference>
<evidence type="ECO:0000256" key="4">
    <source>
        <dbReference type="ARBA" id="ARBA00022771"/>
    </source>
</evidence>
<feature type="compositionally biased region" description="Basic and acidic residues" evidence="7">
    <location>
        <begin position="30"/>
        <end position="39"/>
    </location>
</feature>
<evidence type="ECO:0000313" key="11">
    <source>
        <dbReference type="EMBL" id="KAL3852453.1"/>
    </source>
</evidence>
<protein>
    <recommendedName>
        <fullName evidence="2">ubiquitinyl hydrolase 1</fullName>
        <ecNumber evidence="2">3.4.19.12</ecNumber>
    </recommendedName>
</protein>
<dbReference type="InterPro" id="IPR038765">
    <property type="entry name" value="Papain-like_cys_pep_sf"/>
</dbReference>
<evidence type="ECO:0000256" key="7">
    <source>
        <dbReference type="SAM" id="MobiDB-lite"/>
    </source>
</evidence>
<feature type="domain" description="USP" evidence="8">
    <location>
        <begin position="405"/>
        <end position="1189"/>
    </location>
</feature>
<feature type="compositionally biased region" description="Polar residues" evidence="7">
    <location>
        <begin position="1227"/>
        <end position="1237"/>
    </location>
</feature>
<dbReference type="Pfam" id="PF00443">
    <property type="entry name" value="UCH"/>
    <property type="match status" value="1"/>
</dbReference>
<dbReference type="Pfam" id="PF04969">
    <property type="entry name" value="CS"/>
    <property type="match status" value="2"/>
</dbReference>
<dbReference type="InterPro" id="IPR028889">
    <property type="entry name" value="USP"/>
</dbReference>
<dbReference type="GO" id="GO:0004843">
    <property type="term" value="F:cysteine-type deubiquitinase activity"/>
    <property type="evidence" value="ECO:0007669"/>
    <property type="project" value="UniProtKB-EC"/>
</dbReference>
<feature type="compositionally biased region" description="Low complexity" evidence="7">
    <location>
        <begin position="793"/>
        <end position="818"/>
    </location>
</feature>
<dbReference type="PROSITE" id="PS50865">
    <property type="entry name" value="ZF_MYND_2"/>
    <property type="match status" value="1"/>
</dbReference>
<sequence>MEDSNKEPCANGEAICEEHMNRNISSKRRKEFDSDKEKPSSGQKRPRQEWSQTDNTVALTLKIDECPLDQLKDIGVEFTDKSVTLTLPDKRKWSWTLAEEIVREESRVKLSKKHKIILQMKKKNEIHWKTYEASPALPSTSCVDESMLSGTESHNLGSSLETTIPSSLSTVSSEDSGMDNIAEHVKSAEKQIPEEKIQKDVPVFELQHIKHDFIEKDDTFTVHIYVKEVNKDAVRVNFEPQTLIVRFQTGDKRFLQLHKMDEDMVFLWKIQLRGEIVPEKSRHKITSSLIEIILGKKEFTRWGDLEALKRKIPAESPSRSDTWININQVKPAALPSSRNSPDDENQARKERDIKREKSEINKGKENKTNQNEANKENVAQKPTCKVSPLNKNALAAEILVSPGMTGLDNLGNTCFMNSVLQCLANTREFRDIFLDSRFKNDLNVSNSLGTGGKLAMSFAILMKVLWSGHHYSYAPSKLKSLVALKASQFTGFAQHDAQEFMAFLLDGLHEDLNRVRKKPYTQTVEDRGRPDDVVASEAWEVYKKRNDSFIVDLFQGQYKSKLVCPECGKVSITFDPFLYLSLPLPKKQRLLSVTFFSKDITYKKPVKYMLKLAKDSTVENLKELLYRKTGVHPTNIRVFEAFKGKFHKIFHRGSDLGSVQTNDVIIACEVLSKDLAGEEVYEINVIQRTVMPNQLPTRCCYCKRQCPPDEKLKRCTKCLKVGYCNPLCQKNHWQTHRPLCKHSPDPVGCPFIISIPQSRATFSRISKLMEAYARYSVDVFQPPVINDGMPGMSSQLSTSNLSSSSSQSSGSLSSLDSQSSYSSTCTITAEDHEQILEDTEDLEKLSDTSLIPQVWSEQDLTLSSQTGSFSSPESSVNSLGPSSLDMEFSIAVDEEDKNTQCEASKSNNATATEMDFSGDQDKNLTASSIEPRQSNVNPVLGIQTGETGHNSPPFFLKPVDHDGVSLSGPDGERLEDKGDAALDLSGLHFLSMDWKNNEKHPRYVLVQTKELEVENDESMMTASLDEVNTAYLSQCLELFTEPEVLSQEEAWYCPQCKEHREATKQMSIWKLPHTLIVQLKRFSFRNFILRDKIDKMVEFPVRDLDLSPYYVGAQPANEPPPIYDLYAVVNHHGGILGGHYTAYVRCADPNDHKKNLVGWRLCDDSRVSNISHEKNVVTRAAYLLFYRRREPFIPPERSIPSPESDNKEEEEEVVTKEKELVGKEETIPQSGSLNKMSVESAKHEELPEIGQMSDDKFAPPFSDNIEDNDLAVNSASVPYTDMDSVD</sequence>
<dbReference type="SUPFAM" id="SSF144232">
    <property type="entry name" value="HIT/MYND zinc finger-like"/>
    <property type="match status" value="1"/>
</dbReference>
<evidence type="ECO:0000256" key="6">
    <source>
        <dbReference type="PROSITE-ProRule" id="PRU00134"/>
    </source>
</evidence>
<reference evidence="11 12" key="1">
    <citation type="submission" date="2024-11" db="EMBL/GenBank/DDBJ databases">
        <title>Chromosome-level genome assembly of the freshwater bivalve Anodonta woodiana.</title>
        <authorList>
            <person name="Chen X."/>
        </authorList>
    </citation>
    <scope>NUCLEOTIDE SEQUENCE [LARGE SCALE GENOMIC DNA]</scope>
    <source>
        <strain evidence="11">MN2024</strain>
        <tissue evidence="11">Gills</tissue>
    </source>
</reference>
<feature type="region of interest" description="Disordered" evidence="7">
    <location>
        <begin position="1194"/>
        <end position="1286"/>
    </location>
</feature>
<dbReference type="InterPro" id="IPR001394">
    <property type="entry name" value="Peptidase_C19_UCH"/>
</dbReference>